<evidence type="ECO:0000313" key="2">
    <source>
        <dbReference type="Proteomes" id="UP001610563"/>
    </source>
</evidence>
<accession>A0ABR4G890</accession>
<protein>
    <recommendedName>
        <fullName evidence="3">Secreted protein</fullName>
    </recommendedName>
</protein>
<comment type="caution">
    <text evidence="1">The sequence shown here is derived from an EMBL/GenBank/DDBJ whole genome shotgun (WGS) entry which is preliminary data.</text>
</comment>
<organism evidence="1 2">
    <name type="scientific">Aspergillus keveii</name>
    <dbReference type="NCBI Taxonomy" id="714993"/>
    <lineage>
        <taxon>Eukaryota</taxon>
        <taxon>Fungi</taxon>
        <taxon>Dikarya</taxon>
        <taxon>Ascomycota</taxon>
        <taxon>Pezizomycotina</taxon>
        <taxon>Eurotiomycetes</taxon>
        <taxon>Eurotiomycetidae</taxon>
        <taxon>Eurotiales</taxon>
        <taxon>Aspergillaceae</taxon>
        <taxon>Aspergillus</taxon>
        <taxon>Aspergillus subgen. Nidulantes</taxon>
    </lineage>
</organism>
<evidence type="ECO:0000313" key="1">
    <source>
        <dbReference type="EMBL" id="KAL2794909.1"/>
    </source>
</evidence>
<gene>
    <name evidence="1" type="ORF">BJX66DRAFT_303025</name>
</gene>
<evidence type="ECO:0008006" key="3">
    <source>
        <dbReference type="Google" id="ProtNLM"/>
    </source>
</evidence>
<proteinExistence type="predicted"/>
<dbReference type="Proteomes" id="UP001610563">
    <property type="component" value="Unassembled WGS sequence"/>
</dbReference>
<sequence length="83" mass="9089">MRVAPSQLSVRLLLSSTATPRDGPHREGCLLSSVLYCPRLPSFLEYKAPSLKRCYASFESPSSESASGVVYRCGLDILGLYFS</sequence>
<keyword evidence="2" id="KW-1185">Reference proteome</keyword>
<reference evidence="1 2" key="1">
    <citation type="submission" date="2024-07" db="EMBL/GenBank/DDBJ databases">
        <title>Section-level genome sequencing and comparative genomics of Aspergillus sections Usti and Cavernicolus.</title>
        <authorList>
            <consortium name="Lawrence Berkeley National Laboratory"/>
            <person name="Nybo J.L."/>
            <person name="Vesth T.C."/>
            <person name="Theobald S."/>
            <person name="Frisvad J.C."/>
            <person name="Larsen T.O."/>
            <person name="Kjaerboelling I."/>
            <person name="Rothschild-Mancinelli K."/>
            <person name="Lyhne E.K."/>
            <person name="Kogle M.E."/>
            <person name="Barry K."/>
            <person name="Clum A."/>
            <person name="Na H."/>
            <person name="Ledsgaard L."/>
            <person name="Lin J."/>
            <person name="Lipzen A."/>
            <person name="Kuo A."/>
            <person name="Riley R."/>
            <person name="Mondo S."/>
            <person name="Labutti K."/>
            <person name="Haridas S."/>
            <person name="Pangalinan J."/>
            <person name="Salamov A.A."/>
            <person name="Simmons B.A."/>
            <person name="Magnuson J.K."/>
            <person name="Chen J."/>
            <person name="Drula E."/>
            <person name="Henrissat B."/>
            <person name="Wiebenga A."/>
            <person name="Lubbers R.J."/>
            <person name="Gomes A.C."/>
            <person name="Makela M.R."/>
            <person name="Stajich J."/>
            <person name="Grigoriev I.V."/>
            <person name="Mortensen U.H."/>
            <person name="De Vries R.P."/>
            <person name="Baker S.E."/>
            <person name="Andersen M.R."/>
        </authorList>
    </citation>
    <scope>NUCLEOTIDE SEQUENCE [LARGE SCALE GENOMIC DNA]</scope>
    <source>
        <strain evidence="1 2">CBS 209.92</strain>
    </source>
</reference>
<name>A0ABR4G890_9EURO</name>
<dbReference type="EMBL" id="JBFTWV010000040">
    <property type="protein sequence ID" value="KAL2794909.1"/>
    <property type="molecule type" value="Genomic_DNA"/>
</dbReference>